<organism evidence="3 4">
    <name type="scientific">Caenispirillum salinarum AK4</name>
    <dbReference type="NCBI Taxonomy" id="1238182"/>
    <lineage>
        <taxon>Bacteria</taxon>
        <taxon>Pseudomonadati</taxon>
        <taxon>Pseudomonadota</taxon>
        <taxon>Alphaproteobacteria</taxon>
        <taxon>Rhodospirillales</taxon>
        <taxon>Novispirillaceae</taxon>
        <taxon>Caenispirillum</taxon>
    </lineage>
</organism>
<dbReference type="PANTHER" id="PTHR21043:SF0">
    <property type="entry name" value="MITOCHONDRIAL ASSEMBLY OF RIBOSOMAL LARGE SUBUNIT PROTEIN 1"/>
    <property type="match status" value="1"/>
</dbReference>
<dbReference type="InterPro" id="IPR004394">
    <property type="entry name" value="Iojap/RsfS/C7orf30"/>
</dbReference>
<protein>
    <recommendedName>
        <fullName evidence="2">Ribosomal silencing factor RsfS</fullName>
    </recommendedName>
</protein>
<dbReference type="GO" id="GO:0043023">
    <property type="term" value="F:ribosomal large subunit binding"/>
    <property type="evidence" value="ECO:0007669"/>
    <property type="project" value="TreeGrafter"/>
</dbReference>
<dbReference type="SUPFAM" id="SSF81301">
    <property type="entry name" value="Nucleotidyltransferase"/>
    <property type="match status" value="1"/>
</dbReference>
<sequence length="119" mass="12482">MVDLVETSLDDDKAEDITVIALAGKSSIAEYMVIASGRSSRQVGAMADHLAEKLKALGLGVTVEGKAAGDWVLLDAGDVVVHLFRPEVRAFYNLEKMWGVAPPARAMAPSAGSFAPTPA</sequence>
<dbReference type="RefSeq" id="WP_009538901.1">
    <property type="nucleotide sequence ID" value="NZ_ANHY01000003.1"/>
</dbReference>
<dbReference type="Pfam" id="PF02410">
    <property type="entry name" value="RsfS"/>
    <property type="match status" value="1"/>
</dbReference>
<comment type="subcellular location">
    <subcellularLocation>
        <location evidence="2">Cytoplasm</location>
    </subcellularLocation>
</comment>
<keyword evidence="2" id="KW-0963">Cytoplasm</keyword>
<dbReference type="GO" id="GO:0042256">
    <property type="term" value="P:cytosolic ribosome assembly"/>
    <property type="evidence" value="ECO:0007669"/>
    <property type="project" value="UniProtKB-UniRule"/>
</dbReference>
<comment type="function">
    <text evidence="2">Functions as a ribosomal silencing factor. Interacts with ribosomal protein uL14 (rplN), blocking formation of intersubunit bridge B8. Prevents association of the 30S and 50S ribosomal subunits and the formation of functional ribosomes, thus repressing translation.</text>
</comment>
<comment type="caution">
    <text evidence="3">The sequence shown here is derived from an EMBL/GenBank/DDBJ whole genome shotgun (WGS) entry which is preliminary data.</text>
</comment>
<proteinExistence type="inferred from homology"/>
<keyword evidence="2" id="KW-0678">Repressor</keyword>
<dbReference type="STRING" id="1238182.C882_2492"/>
<reference evidence="3 4" key="1">
    <citation type="journal article" date="2013" name="Genome Announc.">
        <title>Draft Genome Sequence of an Alphaproteobacterium, Caenispirillum salinarum AK4(T), Isolated from a Solar Saltern.</title>
        <authorList>
            <person name="Khatri I."/>
            <person name="Singh A."/>
            <person name="Korpole S."/>
            <person name="Pinnaka A.K."/>
            <person name="Subramanian S."/>
        </authorList>
    </citation>
    <scope>NUCLEOTIDE SEQUENCE [LARGE SCALE GENOMIC DNA]</scope>
    <source>
        <strain evidence="3 4">AK4</strain>
    </source>
</reference>
<dbReference type="AlphaFoldDB" id="K9HQ39"/>
<evidence type="ECO:0000313" key="4">
    <source>
        <dbReference type="Proteomes" id="UP000009881"/>
    </source>
</evidence>
<keyword evidence="2" id="KW-0810">Translation regulation</keyword>
<dbReference type="Proteomes" id="UP000009881">
    <property type="component" value="Unassembled WGS sequence"/>
</dbReference>
<name>K9HQ39_9PROT</name>
<dbReference type="NCBIfam" id="TIGR00090">
    <property type="entry name" value="rsfS_iojap_ybeB"/>
    <property type="match status" value="1"/>
</dbReference>
<dbReference type="GO" id="GO:0090071">
    <property type="term" value="P:negative regulation of ribosome biogenesis"/>
    <property type="evidence" value="ECO:0007669"/>
    <property type="project" value="UniProtKB-UniRule"/>
</dbReference>
<gene>
    <name evidence="2" type="primary">rsfS</name>
    <name evidence="3" type="ORF">C882_2492</name>
</gene>
<evidence type="ECO:0000256" key="2">
    <source>
        <dbReference type="HAMAP-Rule" id="MF_01477"/>
    </source>
</evidence>
<dbReference type="InterPro" id="IPR043519">
    <property type="entry name" value="NT_sf"/>
</dbReference>
<dbReference type="OrthoDB" id="9793681at2"/>
<comment type="subunit">
    <text evidence="2">Interacts with ribosomal protein uL14 (rplN).</text>
</comment>
<dbReference type="GO" id="GO:0005737">
    <property type="term" value="C:cytoplasm"/>
    <property type="evidence" value="ECO:0007669"/>
    <property type="project" value="UniProtKB-SubCell"/>
</dbReference>
<dbReference type="GO" id="GO:0017148">
    <property type="term" value="P:negative regulation of translation"/>
    <property type="evidence" value="ECO:0007669"/>
    <property type="project" value="UniProtKB-UniRule"/>
</dbReference>
<dbReference type="EMBL" id="ANHY01000003">
    <property type="protein sequence ID" value="EKV32413.1"/>
    <property type="molecule type" value="Genomic_DNA"/>
</dbReference>
<dbReference type="Gene3D" id="3.30.460.10">
    <property type="entry name" value="Beta Polymerase, domain 2"/>
    <property type="match status" value="1"/>
</dbReference>
<dbReference type="HAMAP" id="MF_01477">
    <property type="entry name" value="Iojap_RsfS"/>
    <property type="match status" value="1"/>
</dbReference>
<evidence type="ECO:0000256" key="1">
    <source>
        <dbReference type="ARBA" id="ARBA00010574"/>
    </source>
</evidence>
<comment type="similarity">
    <text evidence="1 2">Belongs to the Iojap/RsfS family.</text>
</comment>
<evidence type="ECO:0000313" key="3">
    <source>
        <dbReference type="EMBL" id="EKV32413.1"/>
    </source>
</evidence>
<accession>K9HQ39</accession>
<dbReference type="PANTHER" id="PTHR21043">
    <property type="entry name" value="IOJAP SUPERFAMILY ORTHOLOG"/>
    <property type="match status" value="1"/>
</dbReference>
<dbReference type="eggNOG" id="COG0799">
    <property type="taxonomic scope" value="Bacteria"/>
</dbReference>
<dbReference type="PATRIC" id="fig|1238182.3.peg.452"/>
<keyword evidence="4" id="KW-1185">Reference proteome</keyword>